<proteinExistence type="inferred from homology"/>
<keyword evidence="3" id="KW-0963">Cytoplasm</keyword>
<evidence type="ECO:0000256" key="1">
    <source>
        <dbReference type="ARBA" id="ARBA00004496"/>
    </source>
</evidence>
<feature type="domain" description="UspA" evidence="5">
    <location>
        <begin position="155"/>
        <end position="306"/>
    </location>
</feature>
<reference evidence="6 7" key="1">
    <citation type="submission" date="2016-11" db="EMBL/GenBank/DDBJ databases">
        <authorList>
            <person name="Jaros S."/>
            <person name="Januszkiewicz K."/>
            <person name="Wedrychowicz H."/>
        </authorList>
    </citation>
    <scope>NUCLEOTIDE SEQUENCE [LARGE SCALE GENOMIC DNA]</scope>
    <source>
        <strain evidence="6 7">DSM 29431</strain>
    </source>
</reference>
<dbReference type="RefSeq" id="WP_072775906.1">
    <property type="nucleotide sequence ID" value="NZ_FQXC01000001.1"/>
</dbReference>
<evidence type="ECO:0000256" key="2">
    <source>
        <dbReference type="ARBA" id="ARBA00008791"/>
    </source>
</evidence>
<dbReference type="InterPro" id="IPR006016">
    <property type="entry name" value="UspA"/>
</dbReference>
<dbReference type="Pfam" id="PF00582">
    <property type="entry name" value="Usp"/>
    <property type="match status" value="2"/>
</dbReference>
<keyword evidence="7" id="KW-1185">Reference proteome</keyword>
<gene>
    <name evidence="6" type="ORF">SAMN05443551_0468</name>
</gene>
<evidence type="ECO:0000256" key="3">
    <source>
        <dbReference type="ARBA" id="ARBA00022490"/>
    </source>
</evidence>
<evidence type="ECO:0000313" key="6">
    <source>
        <dbReference type="EMBL" id="SHG74949.1"/>
    </source>
</evidence>
<evidence type="ECO:0000259" key="5">
    <source>
        <dbReference type="Pfam" id="PF00582"/>
    </source>
</evidence>
<dbReference type="SUPFAM" id="SSF52402">
    <property type="entry name" value="Adenine nucleotide alpha hydrolases-like"/>
    <property type="match status" value="2"/>
</dbReference>
<dbReference type="AlphaFoldDB" id="A0A1M5MDG8"/>
<dbReference type="PANTHER" id="PTHR47892">
    <property type="entry name" value="UNIVERSAL STRESS PROTEIN E"/>
    <property type="match status" value="1"/>
</dbReference>
<dbReference type="PANTHER" id="PTHR47892:SF1">
    <property type="entry name" value="UNIVERSAL STRESS PROTEIN E"/>
    <property type="match status" value="1"/>
</dbReference>
<dbReference type="Proteomes" id="UP000184221">
    <property type="component" value="Unassembled WGS sequence"/>
</dbReference>
<protein>
    <submittedName>
        <fullName evidence="6">Nucleotide-binding universal stress protein, UspA family</fullName>
    </submittedName>
</protein>
<dbReference type="CDD" id="cd00293">
    <property type="entry name" value="USP-like"/>
    <property type="match status" value="1"/>
</dbReference>
<organism evidence="6 7">
    <name type="scientific">Marivita hallyeonensis</name>
    <dbReference type="NCBI Taxonomy" id="996342"/>
    <lineage>
        <taxon>Bacteria</taxon>
        <taxon>Pseudomonadati</taxon>
        <taxon>Pseudomonadota</taxon>
        <taxon>Alphaproteobacteria</taxon>
        <taxon>Rhodobacterales</taxon>
        <taxon>Roseobacteraceae</taxon>
        <taxon>Marivita</taxon>
    </lineage>
</organism>
<sequence length="321" mass="34945">MKRFRNVLFVADEQSAYEQAFERVCWLAKANAATVTLVDCIDSGGPADLSRGFSALPRIGRKNIEDQVIAVHRAKLEDRAEALRARGVTVETTVLIGTPFIEIIRQVLREKHDLLIKGAHRAARGPFFPGADMHLLRKCPCPVWILNSAAEPRAQRILAAVDPNFEDPARTQLTRMVMELATSLARADGAKLDVVNAWNLLEEATMRHGLAKIPEADVNQMVAKEKDDSEARLQKLVAEFAEFDDIMRVLHIKGMAADVIPEHVAAEGIDTIVMGTLARTGVAGLFIGNTAETILNHVSCSVLTVKAKGFVSPVALEGGAA</sequence>
<comment type="function">
    <text evidence="4">Required for resistance to DNA-damaging agents.</text>
</comment>
<dbReference type="OrthoDB" id="5564966at2"/>
<comment type="similarity">
    <text evidence="2">Belongs to the universal stress protein A family.</text>
</comment>
<dbReference type="GO" id="GO:0005737">
    <property type="term" value="C:cytoplasm"/>
    <property type="evidence" value="ECO:0007669"/>
    <property type="project" value="UniProtKB-SubCell"/>
</dbReference>
<evidence type="ECO:0000313" key="7">
    <source>
        <dbReference type="Proteomes" id="UP000184221"/>
    </source>
</evidence>
<dbReference type="Gene3D" id="3.40.50.12370">
    <property type="match status" value="1"/>
</dbReference>
<dbReference type="STRING" id="996342.SAMN05443551_0468"/>
<name>A0A1M5MDG8_9RHOB</name>
<dbReference type="EMBL" id="FQXC01000001">
    <property type="protein sequence ID" value="SHG74949.1"/>
    <property type="molecule type" value="Genomic_DNA"/>
</dbReference>
<feature type="domain" description="UspA" evidence="5">
    <location>
        <begin position="4"/>
        <end position="146"/>
    </location>
</feature>
<accession>A0A1M5MDG8</accession>
<comment type="subcellular location">
    <subcellularLocation>
        <location evidence="1">Cytoplasm</location>
    </subcellularLocation>
</comment>
<evidence type="ECO:0000256" key="4">
    <source>
        <dbReference type="ARBA" id="ARBA00037131"/>
    </source>
</evidence>